<dbReference type="InterPro" id="IPR042099">
    <property type="entry name" value="ANL_N_sf"/>
</dbReference>
<dbReference type="GO" id="GO:0008610">
    <property type="term" value="P:lipid biosynthetic process"/>
    <property type="evidence" value="ECO:0007669"/>
    <property type="project" value="UniProtKB-ARBA"/>
</dbReference>
<comment type="caution">
    <text evidence="3">The sequence shown here is derived from an EMBL/GenBank/DDBJ whole genome shotgun (WGS) entry which is preliminary data.</text>
</comment>
<dbReference type="InterPro" id="IPR020845">
    <property type="entry name" value="AMP-binding_CS"/>
</dbReference>
<dbReference type="GO" id="GO:0005829">
    <property type="term" value="C:cytosol"/>
    <property type="evidence" value="ECO:0007669"/>
    <property type="project" value="TreeGrafter"/>
</dbReference>
<dbReference type="PANTHER" id="PTHR45527">
    <property type="entry name" value="NONRIBOSOMAL PEPTIDE SYNTHETASE"/>
    <property type="match status" value="1"/>
</dbReference>
<dbReference type="STRING" id="1330534.L323_00255"/>
<sequence>MSLYNSLVDLIVNKPVNKGVTFISGEFDEVFISYYDLYEKALGILYNLQKNGIRRGNELVFQIKDNYEFVCCFWACILGGIIPIPVAVGNKSEHRQKLFNIWEVLNNAYLLTDKETNILEKSLEDGIEQDKIQEVKGKTVFIEDITEANGMGELYKSTPEDIAFIQFSSGSTGDPKGVILTHGNLLTNVSAILSGICVTQKDTSLSWMPLTHDMGLIGFHLAPLAAGINQYIMDTSLFIRNPILWIKKANEHRLTILSSPNFGYKYFLEFYKAERAENWDLSNVRIIFNGAEPISVELCKKFLDELSVYGLKSNVLFNVYGMAEASLAVTFPPHGEELASIKLDREFLYIGQSIKEFDGKDYISAIEFADVGYPVTDCSVRICDNNGTVLGENTVGNIEIKGNNVTSGYYNNRNATLIAFREENWLDTGDLGFFKNGRLIVTGRAKDVIFVNGQNYYAHDVERVSEGIDGVELGKAAACGVFNRTSQKDDIILFIVYKKKTDSFVKLATNLKKHIYKHMGLEIENVIPVKSFPKTTSGKIQRYKLGEMYQNGEFDKLISELKELTNNEPVENIGNIGDTTEEALKNICCGVLGLRSVGLNENLIELGADSLKSAILASRIQKHFNVEIPIEKLFEYGTLNEILSYIKKADSRKYQCIEPVSEKLYYSVTPAQKRVFSLERLGEVGTSYNIPVVMIIEGDLDCKRLEKVFNDLVQRHESLRTSFEVVEGQTVQKIHKSINFSIETDTLQVSSYENVNEIIKSLAEKFIGPFNLFEAPLMRVKLVKLSDKKHILLLDIHHIISDGTSMGILIRDFAGLYRGENLNPLKVQYKDYAQWRNDFSETDVLKNQENYWLDRLKGELPLLSLPLDYNRPAIKDFSGDSIRFSIQNNLKEKLKKLGDKCGASLFMVLLAAYNVLLSKYSGQEDIVVGSPVAGRKHPDVSNIVGMFVNTLSLRNFPVGDKSFLYFLEEVKKGALKAFEYQDYQFDKLVEKLDIRRDISRNPLFDAMLVMQNMDIPKFEIQGLKFNQHYINSKSSKFDLTLEAVEN</sequence>
<dbReference type="PANTHER" id="PTHR45527:SF1">
    <property type="entry name" value="FATTY ACID SYNTHASE"/>
    <property type="match status" value="1"/>
</dbReference>
<dbReference type="Gene3D" id="3.40.50.12780">
    <property type="entry name" value="N-terminal domain of ligase-like"/>
    <property type="match status" value="1"/>
</dbReference>
<dbReference type="GO" id="GO:0043041">
    <property type="term" value="P:amino acid activation for nonribosomal peptide biosynthetic process"/>
    <property type="evidence" value="ECO:0007669"/>
    <property type="project" value="TreeGrafter"/>
</dbReference>
<evidence type="ECO:0000313" key="4">
    <source>
        <dbReference type="Proteomes" id="UP000016860"/>
    </source>
</evidence>
<reference evidence="3 4" key="1">
    <citation type="journal article" date="2013" name="Genome Announc.">
        <title>Draft Genome Sequence of the Cellulolytic Bacterium Clostridium papyrosolvens C7 (ATCC 700395).</title>
        <authorList>
            <person name="Zepeda V."/>
            <person name="Dassa B."/>
            <person name="Borovok I."/>
            <person name="Lamed R."/>
            <person name="Bayer E.A."/>
            <person name="Cate J.H."/>
        </authorList>
    </citation>
    <scope>NUCLEOTIDE SEQUENCE [LARGE SCALE GENOMIC DNA]</scope>
    <source>
        <strain evidence="3 4">C7</strain>
    </source>
</reference>
<evidence type="ECO:0000256" key="1">
    <source>
        <dbReference type="ARBA" id="ARBA00001957"/>
    </source>
</evidence>
<dbReference type="InterPro" id="IPR045851">
    <property type="entry name" value="AMP-bd_C_sf"/>
</dbReference>
<dbReference type="InterPro" id="IPR023213">
    <property type="entry name" value="CAT-like_dom_sf"/>
</dbReference>
<dbReference type="GO" id="GO:0003824">
    <property type="term" value="F:catalytic activity"/>
    <property type="evidence" value="ECO:0007669"/>
    <property type="project" value="InterPro"/>
</dbReference>
<dbReference type="InterPro" id="IPR001242">
    <property type="entry name" value="Condensation_dom"/>
</dbReference>
<dbReference type="PROSITE" id="PS00455">
    <property type="entry name" value="AMP_BINDING"/>
    <property type="match status" value="1"/>
</dbReference>
<name>U4R6R5_9FIRM</name>
<protein>
    <recommendedName>
        <fullName evidence="2">Carrier domain-containing protein</fullName>
    </recommendedName>
</protein>
<dbReference type="Gene3D" id="3.30.300.30">
    <property type="match status" value="1"/>
</dbReference>
<dbReference type="Gene3D" id="3.30.559.30">
    <property type="entry name" value="Nonribosomal peptide synthetase, condensation domain"/>
    <property type="match status" value="1"/>
</dbReference>
<feature type="domain" description="Carrier" evidence="2">
    <location>
        <begin position="575"/>
        <end position="650"/>
    </location>
</feature>
<proteinExistence type="predicted"/>
<dbReference type="EMBL" id="ATAY01000005">
    <property type="protein sequence ID" value="EPR14447.1"/>
    <property type="molecule type" value="Genomic_DNA"/>
</dbReference>
<dbReference type="InterPro" id="IPR009081">
    <property type="entry name" value="PP-bd_ACP"/>
</dbReference>
<dbReference type="CDD" id="cd19531">
    <property type="entry name" value="LCL_NRPS-like"/>
    <property type="match status" value="1"/>
</dbReference>
<feature type="non-terminal residue" evidence="3">
    <location>
        <position position="1046"/>
    </location>
</feature>
<dbReference type="AlphaFoldDB" id="U4R6R5"/>
<evidence type="ECO:0000259" key="2">
    <source>
        <dbReference type="PROSITE" id="PS50075"/>
    </source>
</evidence>
<dbReference type="InterPro" id="IPR000873">
    <property type="entry name" value="AMP-dep_synth/lig_dom"/>
</dbReference>
<comment type="cofactor">
    <cofactor evidence="1">
        <name>pantetheine 4'-phosphate</name>
        <dbReference type="ChEBI" id="CHEBI:47942"/>
    </cofactor>
</comment>
<dbReference type="PROSITE" id="PS50075">
    <property type="entry name" value="CARRIER"/>
    <property type="match status" value="1"/>
</dbReference>
<evidence type="ECO:0000313" key="3">
    <source>
        <dbReference type="EMBL" id="EPR14447.1"/>
    </source>
</evidence>
<dbReference type="Pfam" id="PF00501">
    <property type="entry name" value="AMP-binding"/>
    <property type="match status" value="1"/>
</dbReference>
<dbReference type="SUPFAM" id="SSF52777">
    <property type="entry name" value="CoA-dependent acyltransferases"/>
    <property type="match status" value="2"/>
</dbReference>
<dbReference type="Gene3D" id="3.30.559.10">
    <property type="entry name" value="Chloramphenicol acetyltransferase-like domain"/>
    <property type="match status" value="1"/>
</dbReference>
<organism evidence="3 4">
    <name type="scientific">Ruminiclostridium papyrosolvens C7</name>
    <dbReference type="NCBI Taxonomy" id="1330534"/>
    <lineage>
        <taxon>Bacteria</taxon>
        <taxon>Bacillati</taxon>
        <taxon>Bacillota</taxon>
        <taxon>Clostridia</taxon>
        <taxon>Eubacteriales</taxon>
        <taxon>Oscillospiraceae</taxon>
        <taxon>Ruminiclostridium</taxon>
    </lineage>
</organism>
<dbReference type="GO" id="GO:0044550">
    <property type="term" value="P:secondary metabolite biosynthetic process"/>
    <property type="evidence" value="ECO:0007669"/>
    <property type="project" value="TreeGrafter"/>
</dbReference>
<dbReference type="SUPFAM" id="SSF56801">
    <property type="entry name" value="Acetyl-CoA synthetase-like"/>
    <property type="match status" value="1"/>
</dbReference>
<accession>U4R6R5</accession>
<dbReference type="Proteomes" id="UP000016860">
    <property type="component" value="Unassembled WGS sequence"/>
</dbReference>
<dbReference type="InterPro" id="IPR036736">
    <property type="entry name" value="ACP-like_sf"/>
</dbReference>
<dbReference type="Pfam" id="PF00668">
    <property type="entry name" value="Condensation"/>
    <property type="match status" value="1"/>
</dbReference>
<dbReference type="RefSeq" id="WP_020813720.1">
    <property type="nucleotide sequence ID" value="NZ_ATAY01000005.1"/>
</dbReference>
<dbReference type="GO" id="GO:0031177">
    <property type="term" value="F:phosphopantetheine binding"/>
    <property type="evidence" value="ECO:0007669"/>
    <property type="project" value="TreeGrafter"/>
</dbReference>
<dbReference type="Gene3D" id="1.10.1200.10">
    <property type="entry name" value="ACP-like"/>
    <property type="match status" value="1"/>
</dbReference>
<dbReference type="Pfam" id="PF00550">
    <property type="entry name" value="PP-binding"/>
    <property type="match status" value="1"/>
</dbReference>
<dbReference type="SUPFAM" id="SSF47336">
    <property type="entry name" value="ACP-like"/>
    <property type="match status" value="1"/>
</dbReference>
<gene>
    <name evidence="3" type="ORF">L323_00255</name>
</gene>